<sequence length="228" mass="25911">MLKAIRRAGEKYPILRGMATYSVLWPTSNLVQQSMDKSRDKYDPIETLRYFVLGTFATAPTVYVWVKLAGKIVKGNLLRHAILKAGLEQILFAPVGQTQFYLGITLLEGRPWDQCVKEWRDKLIPTWKVAVCFWPVVQTVNFAYVAEKNRVVVVSVASFLWTIFLSYMHHIDQTSLPPFLRKTGTAVVEAKECRQEEAGEASDNQYEDTSASINSNCQEFDSNGHEVL</sequence>
<evidence type="ECO:0000313" key="8">
    <source>
        <dbReference type="Proteomes" id="UP001286313"/>
    </source>
</evidence>
<dbReference type="InterPro" id="IPR007248">
    <property type="entry name" value="Mpv17_PMP22"/>
</dbReference>
<name>A0AAE1FKK5_PETCI</name>
<evidence type="ECO:0000256" key="5">
    <source>
        <dbReference type="ARBA" id="ARBA00023136"/>
    </source>
</evidence>
<gene>
    <name evidence="7" type="ORF">Pcinc_019759</name>
</gene>
<comment type="similarity">
    <text evidence="2 6">Belongs to the peroxisomal membrane protein PXMP2/4 family.</text>
</comment>
<feature type="transmembrane region" description="Helical" evidence="6">
    <location>
        <begin position="48"/>
        <end position="66"/>
    </location>
</feature>
<feature type="transmembrane region" description="Helical" evidence="6">
    <location>
        <begin position="127"/>
        <end position="145"/>
    </location>
</feature>
<keyword evidence="8" id="KW-1185">Reference proteome</keyword>
<dbReference type="GO" id="GO:0005739">
    <property type="term" value="C:mitochondrion"/>
    <property type="evidence" value="ECO:0007669"/>
    <property type="project" value="TreeGrafter"/>
</dbReference>
<reference evidence="7" key="1">
    <citation type="submission" date="2023-10" db="EMBL/GenBank/DDBJ databases">
        <title>Genome assemblies of two species of porcelain crab, Petrolisthes cinctipes and Petrolisthes manimaculis (Anomura: Porcellanidae).</title>
        <authorList>
            <person name="Angst P."/>
        </authorList>
    </citation>
    <scope>NUCLEOTIDE SEQUENCE</scope>
    <source>
        <strain evidence="7">PB745_01</strain>
        <tissue evidence="7">Gill</tissue>
    </source>
</reference>
<keyword evidence="5 6" id="KW-0472">Membrane</keyword>
<keyword evidence="4 6" id="KW-1133">Transmembrane helix</keyword>
<evidence type="ECO:0000256" key="1">
    <source>
        <dbReference type="ARBA" id="ARBA00004141"/>
    </source>
</evidence>
<comment type="subcellular location">
    <subcellularLocation>
        <location evidence="1">Membrane</location>
        <topology evidence="1">Multi-pass membrane protein</topology>
    </subcellularLocation>
</comment>
<dbReference type="Proteomes" id="UP001286313">
    <property type="component" value="Unassembled WGS sequence"/>
</dbReference>
<evidence type="ECO:0000256" key="4">
    <source>
        <dbReference type="ARBA" id="ARBA00022989"/>
    </source>
</evidence>
<evidence type="ECO:0000313" key="7">
    <source>
        <dbReference type="EMBL" id="KAK3875366.1"/>
    </source>
</evidence>
<dbReference type="EMBL" id="JAWQEG010001976">
    <property type="protein sequence ID" value="KAK3875366.1"/>
    <property type="molecule type" value="Genomic_DNA"/>
</dbReference>
<dbReference type="PANTHER" id="PTHR11266:SF75">
    <property type="entry name" value="IP10007P-RELATED"/>
    <property type="match status" value="1"/>
</dbReference>
<comment type="caution">
    <text evidence="7">The sequence shown here is derived from an EMBL/GenBank/DDBJ whole genome shotgun (WGS) entry which is preliminary data.</text>
</comment>
<accession>A0AAE1FKK5</accession>
<evidence type="ECO:0000256" key="6">
    <source>
        <dbReference type="RuleBase" id="RU363053"/>
    </source>
</evidence>
<evidence type="ECO:0000256" key="3">
    <source>
        <dbReference type="ARBA" id="ARBA00022692"/>
    </source>
</evidence>
<proteinExistence type="inferred from homology"/>
<evidence type="ECO:0000256" key="2">
    <source>
        <dbReference type="ARBA" id="ARBA00006824"/>
    </source>
</evidence>
<dbReference type="AlphaFoldDB" id="A0AAE1FKK5"/>
<dbReference type="PANTHER" id="PTHR11266">
    <property type="entry name" value="PEROXISOMAL MEMBRANE PROTEIN 2, PXMP2 MPV17"/>
    <property type="match status" value="1"/>
</dbReference>
<protein>
    <recommendedName>
        <fullName evidence="9">Mpv17-like protein</fullName>
    </recommendedName>
</protein>
<organism evidence="7 8">
    <name type="scientific">Petrolisthes cinctipes</name>
    <name type="common">Flat porcelain crab</name>
    <dbReference type="NCBI Taxonomy" id="88211"/>
    <lineage>
        <taxon>Eukaryota</taxon>
        <taxon>Metazoa</taxon>
        <taxon>Ecdysozoa</taxon>
        <taxon>Arthropoda</taxon>
        <taxon>Crustacea</taxon>
        <taxon>Multicrustacea</taxon>
        <taxon>Malacostraca</taxon>
        <taxon>Eumalacostraca</taxon>
        <taxon>Eucarida</taxon>
        <taxon>Decapoda</taxon>
        <taxon>Pleocyemata</taxon>
        <taxon>Anomura</taxon>
        <taxon>Galatheoidea</taxon>
        <taxon>Porcellanidae</taxon>
        <taxon>Petrolisthes</taxon>
    </lineage>
</organism>
<keyword evidence="3 6" id="KW-0812">Transmembrane</keyword>
<feature type="transmembrane region" description="Helical" evidence="6">
    <location>
        <begin position="151"/>
        <end position="168"/>
    </location>
</feature>
<dbReference type="Pfam" id="PF04117">
    <property type="entry name" value="Mpv17_PMP22"/>
    <property type="match status" value="1"/>
</dbReference>
<dbReference type="GO" id="GO:0016020">
    <property type="term" value="C:membrane"/>
    <property type="evidence" value="ECO:0007669"/>
    <property type="project" value="UniProtKB-SubCell"/>
</dbReference>
<evidence type="ECO:0008006" key="9">
    <source>
        <dbReference type="Google" id="ProtNLM"/>
    </source>
</evidence>